<dbReference type="EMBL" id="JAUSRF010000004">
    <property type="protein sequence ID" value="MDP9836742.1"/>
    <property type="molecule type" value="Genomic_DNA"/>
</dbReference>
<organism evidence="2 3">
    <name type="scientific">Neorhizobium huautlense</name>
    <dbReference type="NCBI Taxonomy" id="67774"/>
    <lineage>
        <taxon>Bacteria</taxon>
        <taxon>Pseudomonadati</taxon>
        <taxon>Pseudomonadota</taxon>
        <taxon>Alphaproteobacteria</taxon>
        <taxon>Hyphomicrobiales</taxon>
        <taxon>Rhizobiaceae</taxon>
        <taxon>Rhizobium/Agrobacterium group</taxon>
        <taxon>Neorhizobium</taxon>
    </lineage>
</organism>
<evidence type="ECO:0000313" key="3">
    <source>
        <dbReference type="Proteomes" id="UP001241472"/>
    </source>
</evidence>
<feature type="compositionally biased region" description="Low complexity" evidence="1">
    <location>
        <begin position="7"/>
        <end position="16"/>
    </location>
</feature>
<accession>A0ABT9PQJ6</accession>
<keyword evidence="3" id="KW-1185">Reference proteome</keyword>
<reference evidence="2 3" key="1">
    <citation type="submission" date="2023-07" db="EMBL/GenBank/DDBJ databases">
        <title>Sorghum-associated microbial communities from plants grown in Nebraska, USA.</title>
        <authorList>
            <person name="Schachtman D."/>
        </authorList>
    </citation>
    <scope>NUCLEOTIDE SEQUENCE [LARGE SCALE GENOMIC DNA]</scope>
    <source>
        <strain evidence="2 3">DS1307</strain>
    </source>
</reference>
<proteinExistence type="predicted"/>
<evidence type="ECO:0008006" key="4">
    <source>
        <dbReference type="Google" id="ProtNLM"/>
    </source>
</evidence>
<feature type="region of interest" description="Disordered" evidence="1">
    <location>
        <begin position="1"/>
        <end position="25"/>
    </location>
</feature>
<comment type="caution">
    <text evidence="2">The sequence shown here is derived from an EMBL/GenBank/DDBJ whole genome shotgun (WGS) entry which is preliminary data.</text>
</comment>
<sequence length="129" mass="14423">MVEFEAEQSASAKSASHNQMNGSNAIRLIDDKSTKERSHHACEHPDQTGTEEAIMAMFTSHHTGHHAPKSHSSLSAAWGIVTDGIAEVRASWRRRKTAEMIEGLSPELRKDIGWPTSDILFEKERDIHH</sequence>
<dbReference type="RefSeq" id="WP_306832771.1">
    <property type="nucleotide sequence ID" value="NZ_JAUSRF010000004.1"/>
</dbReference>
<evidence type="ECO:0000256" key="1">
    <source>
        <dbReference type="SAM" id="MobiDB-lite"/>
    </source>
</evidence>
<name>A0ABT9PQJ6_9HYPH</name>
<gene>
    <name evidence="2" type="ORF">J2T09_001487</name>
</gene>
<protein>
    <recommendedName>
        <fullName evidence="4">DUF1127 domain-containing protein</fullName>
    </recommendedName>
</protein>
<evidence type="ECO:0000313" key="2">
    <source>
        <dbReference type="EMBL" id="MDP9836742.1"/>
    </source>
</evidence>
<dbReference type="Proteomes" id="UP001241472">
    <property type="component" value="Unassembled WGS sequence"/>
</dbReference>